<keyword evidence="2" id="KW-1185">Reference proteome</keyword>
<name>A0ABQ1JKA6_9PROT</name>
<gene>
    <name evidence="1" type="ORF">GCM10011503_16320</name>
</gene>
<evidence type="ECO:0000313" key="2">
    <source>
        <dbReference type="Proteomes" id="UP000628854"/>
    </source>
</evidence>
<organism evidence="1 2">
    <name type="scientific">Henriciella pelagia</name>
    <dbReference type="NCBI Taxonomy" id="1977912"/>
    <lineage>
        <taxon>Bacteria</taxon>
        <taxon>Pseudomonadati</taxon>
        <taxon>Pseudomonadota</taxon>
        <taxon>Alphaproteobacteria</taxon>
        <taxon>Hyphomonadales</taxon>
        <taxon>Hyphomonadaceae</taxon>
        <taxon>Henriciella</taxon>
    </lineage>
</organism>
<proteinExistence type="predicted"/>
<dbReference type="Proteomes" id="UP000628854">
    <property type="component" value="Unassembled WGS sequence"/>
</dbReference>
<evidence type="ECO:0000313" key="1">
    <source>
        <dbReference type="EMBL" id="GGB68465.1"/>
    </source>
</evidence>
<protein>
    <submittedName>
        <fullName evidence="1">Uncharacterized protein</fullName>
    </submittedName>
</protein>
<sequence length="141" mass="16227">MNPADVQMTIETNILPSVRLMTVIEQSEAQGIYNRDWRAHVRIFDPVMTAVLDPTLQEADRSAVVALQARLNQHFAVRKAAGDVFTLKQSQVFRMCSKASSYLRKLRPKPDFRISHSLIDKERRLLAKDWQYLRRSAGLES</sequence>
<comment type="caution">
    <text evidence="1">The sequence shown here is derived from an EMBL/GenBank/DDBJ whole genome shotgun (WGS) entry which is preliminary data.</text>
</comment>
<dbReference type="EMBL" id="BMKF01000002">
    <property type="protein sequence ID" value="GGB68465.1"/>
    <property type="molecule type" value="Genomic_DNA"/>
</dbReference>
<accession>A0ABQ1JKA6</accession>
<reference evidence="2" key="1">
    <citation type="journal article" date="2019" name="Int. J. Syst. Evol. Microbiol.">
        <title>The Global Catalogue of Microorganisms (GCM) 10K type strain sequencing project: providing services to taxonomists for standard genome sequencing and annotation.</title>
        <authorList>
            <consortium name="The Broad Institute Genomics Platform"/>
            <consortium name="The Broad Institute Genome Sequencing Center for Infectious Disease"/>
            <person name="Wu L."/>
            <person name="Ma J."/>
        </authorList>
    </citation>
    <scope>NUCLEOTIDE SEQUENCE [LARGE SCALE GENOMIC DNA]</scope>
    <source>
        <strain evidence="2">CGMCC 1.15928</strain>
    </source>
</reference>